<organism evidence="3 4">
    <name type="scientific">Rhodosalinus halophilus</name>
    <dbReference type="NCBI Taxonomy" id="2259333"/>
    <lineage>
        <taxon>Bacteria</taxon>
        <taxon>Pseudomonadati</taxon>
        <taxon>Pseudomonadota</taxon>
        <taxon>Alphaproteobacteria</taxon>
        <taxon>Rhodobacterales</taxon>
        <taxon>Paracoccaceae</taxon>
        <taxon>Rhodosalinus</taxon>
    </lineage>
</organism>
<reference evidence="3 4" key="1">
    <citation type="submission" date="2018-07" db="EMBL/GenBank/DDBJ databases">
        <title>Rhodosalinus sp. strain E84T genomic sequence and assembly.</title>
        <authorList>
            <person name="Liu Z.-W."/>
            <person name="Lu D.-C."/>
        </authorList>
    </citation>
    <scope>NUCLEOTIDE SEQUENCE [LARGE SCALE GENOMIC DNA]</scope>
    <source>
        <strain evidence="3 4">E84</strain>
    </source>
</reference>
<name>A0A365UDA9_9RHOB</name>
<dbReference type="Pfam" id="PF13372">
    <property type="entry name" value="Alginate_exp"/>
    <property type="match status" value="1"/>
</dbReference>
<sequence length="577" mass="62837">MRRLGHAALVGLALFLGLVGAAVQPGTAVAQSVGGTDPYTNQRIESVEVRITNPSQDSGLNARVTDAVRSAVALFPGARFSQQRIDFQIARARRIRDVGSVDYDVSFGRTGGLEVDILVTLGETAAAEGRGLAFGGKFPTIYEKDGTFVRFKLDLLGLYYANNNAWYGQPGAMLAGNPLVQGTPAGAGYESWLESYLHYGVYGITPISPNLYLYGGLSAITSGSAGQELFTDEARTYTGIEDAYVGVVGGRTDAAGNRLSYNLTVGRQRFTLANGFLLANTAANGDERAALQANARWAADMLALARLRYNTTMFEVFYLDPDELPVIDSETVYAGANLEMQPAPGLNLGVSYVTSPESNFNYFTPVGGIAGTREGLQVYDARFTYAPNSGGRGPFFGGEYAVQRNSEFDMDARAGWAEIGYSWPEARWSPTISYRYAHFTGDDPDTATYERWDPMLSGGTGEQWVQGANHFKVVQDSNVIAHRIQARLRPSPKVELVPQLWAFYADSRTNVGGNPALTFLSDDEYGFEAKLTAKWFVSRNTYVHGHLAYTWPGEATRTAIGSDDGWFSAMLFVRYAF</sequence>
<accession>A0A365UDA9</accession>
<dbReference type="OrthoDB" id="311329at2"/>
<evidence type="ECO:0000256" key="1">
    <source>
        <dbReference type="SAM" id="SignalP"/>
    </source>
</evidence>
<protein>
    <recommendedName>
        <fullName evidence="2">Alginate export domain-containing protein</fullName>
    </recommendedName>
</protein>
<dbReference type="InterPro" id="IPR025388">
    <property type="entry name" value="Alginate_export_dom"/>
</dbReference>
<gene>
    <name evidence="3" type="ORF">DRV85_00390</name>
</gene>
<dbReference type="AlphaFoldDB" id="A0A365UDA9"/>
<feature type="signal peptide" evidence="1">
    <location>
        <begin position="1"/>
        <end position="21"/>
    </location>
</feature>
<proteinExistence type="predicted"/>
<feature type="chain" id="PRO_5016637305" description="Alginate export domain-containing protein" evidence="1">
    <location>
        <begin position="22"/>
        <end position="577"/>
    </location>
</feature>
<dbReference type="RefSeq" id="WP_113287454.1">
    <property type="nucleotide sequence ID" value="NZ_QNTQ01000001.1"/>
</dbReference>
<dbReference type="EMBL" id="QNTQ01000001">
    <property type="protein sequence ID" value="RBI87430.1"/>
    <property type="molecule type" value="Genomic_DNA"/>
</dbReference>
<evidence type="ECO:0000313" key="3">
    <source>
        <dbReference type="EMBL" id="RBI87430.1"/>
    </source>
</evidence>
<evidence type="ECO:0000313" key="4">
    <source>
        <dbReference type="Proteomes" id="UP000253370"/>
    </source>
</evidence>
<dbReference type="Proteomes" id="UP000253370">
    <property type="component" value="Unassembled WGS sequence"/>
</dbReference>
<evidence type="ECO:0000259" key="2">
    <source>
        <dbReference type="Pfam" id="PF13372"/>
    </source>
</evidence>
<feature type="domain" description="Alginate export" evidence="2">
    <location>
        <begin position="235"/>
        <end position="562"/>
    </location>
</feature>
<keyword evidence="4" id="KW-1185">Reference proteome</keyword>
<keyword evidence="1" id="KW-0732">Signal</keyword>
<comment type="caution">
    <text evidence="3">The sequence shown here is derived from an EMBL/GenBank/DDBJ whole genome shotgun (WGS) entry which is preliminary data.</text>
</comment>